<gene>
    <name evidence="3" type="ORF">CAT723_18530</name>
</gene>
<dbReference type="GO" id="GO:0080120">
    <property type="term" value="P:CAAX-box protein maturation"/>
    <property type="evidence" value="ECO:0007669"/>
    <property type="project" value="UniProtKB-ARBA"/>
</dbReference>
<keyword evidence="1" id="KW-0472">Membrane</keyword>
<protein>
    <recommendedName>
        <fullName evidence="2">CAAX prenyl protease 2/Lysostaphin resistance protein A-like domain-containing protein</fullName>
    </recommendedName>
</protein>
<evidence type="ECO:0000313" key="3">
    <source>
        <dbReference type="EMBL" id="GJN43374.1"/>
    </source>
</evidence>
<dbReference type="Pfam" id="PF02517">
    <property type="entry name" value="Rce1-like"/>
    <property type="match status" value="1"/>
</dbReference>
<comment type="caution">
    <text evidence="3">The sequence shown here is derived from an EMBL/GenBank/DDBJ whole genome shotgun (WGS) entry which is preliminary data.</text>
</comment>
<dbReference type="AlphaFoldDB" id="A0AAV5G341"/>
<dbReference type="GO" id="GO:0004175">
    <property type="term" value="F:endopeptidase activity"/>
    <property type="evidence" value="ECO:0007669"/>
    <property type="project" value="UniProtKB-ARBA"/>
</dbReference>
<reference evidence="3" key="1">
    <citation type="submission" date="2021-12" db="EMBL/GenBank/DDBJ databases">
        <title>Draft genome sequence of Corynebacterium ammoniagenes strain T-723.</title>
        <authorList>
            <person name="Matsuzawa M."/>
            <person name="Hiratani M."/>
            <person name="Abe I."/>
            <person name="Tsuji Y."/>
            <person name="Nakamura J."/>
        </authorList>
    </citation>
    <scope>NUCLEOTIDE SEQUENCE</scope>
    <source>
        <strain evidence="3">T-723</strain>
    </source>
</reference>
<feature type="transmembrane region" description="Helical" evidence="1">
    <location>
        <begin position="133"/>
        <end position="156"/>
    </location>
</feature>
<feature type="transmembrane region" description="Helical" evidence="1">
    <location>
        <begin position="55"/>
        <end position="76"/>
    </location>
</feature>
<accession>A0AAV5G341</accession>
<feature type="transmembrane region" description="Helical" evidence="1">
    <location>
        <begin position="20"/>
        <end position="43"/>
    </location>
</feature>
<feature type="transmembrane region" description="Helical" evidence="1">
    <location>
        <begin position="216"/>
        <end position="237"/>
    </location>
</feature>
<keyword evidence="1" id="KW-1133">Transmembrane helix</keyword>
<keyword evidence="1" id="KW-0812">Transmembrane</keyword>
<dbReference type="InterPro" id="IPR003675">
    <property type="entry name" value="Rce1/LyrA-like_dom"/>
</dbReference>
<feature type="domain" description="CAAX prenyl protease 2/Lysostaphin resistance protein A-like" evidence="2">
    <location>
        <begin position="143"/>
        <end position="229"/>
    </location>
</feature>
<sequence length="238" mass="25360">MNQDTVNYAGFTPRPSRSHLAWAIAIMAAVLLGAAIFGLIFGYVAKSTGGPASDLITLGTVGGAAIAGCAVLYFGFVRRCRWGWKELGFVRPTHSLWHLIWWIPATVAAGGIGAMLIGTAMGLSPNGDSTESAGLSLGIAARVVILLGTVVLVPLIEEIAFRRVLMDWLDTRFPTRAAAVATTVIFTVMHFSPVMMVYVIFLGTSLILARLWFQSLWGSFLVHAANNALVTGIALLAL</sequence>
<dbReference type="Proteomes" id="UP001054925">
    <property type="component" value="Unassembled WGS sequence"/>
</dbReference>
<organism evidence="3 4">
    <name type="scientific">Corynebacterium ammoniagenes</name>
    <name type="common">Brevibacterium ammoniagenes</name>
    <dbReference type="NCBI Taxonomy" id="1697"/>
    <lineage>
        <taxon>Bacteria</taxon>
        <taxon>Bacillati</taxon>
        <taxon>Actinomycetota</taxon>
        <taxon>Actinomycetes</taxon>
        <taxon>Mycobacteriales</taxon>
        <taxon>Corynebacteriaceae</taxon>
        <taxon>Corynebacterium</taxon>
    </lineage>
</organism>
<evidence type="ECO:0000259" key="2">
    <source>
        <dbReference type="Pfam" id="PF02517"/>
    </source>
</evidence>
<evidence type="ECO:0000256" key="1">
    <source>
        <dbReference type="SAM" id="Phobius"/>
    </source>
</evidence>
<feature type="transmembrane region" description="Helical" evidence="1">
    <location>
        <begin position="96"/>
        <end position="121"/>
    </location>
</feature>
<dbReference type="RefSeq" id="WP_040355212.1">
    <property type="nucleotide sequence ID" value="NZ_BQKK01000004.1"/>
</dbReference>
<dbReference type="EMBL" id="BQKK01000004">
    <property type="protein sequence ID" value="GJN43374.1"/>
    <property type="molecule type" value="Genomic_DNA"/>
</dbReference>
<proteinExistence type="predicted"/>
<name>A0AAV5G341_CORAM</name>
<evidence type="ECO:0000313" key="4">
    <source>
        <dbReference type="Proteomes" id="UP001054925"/>
    </source>
</evidence>
<feature type="transmembrane region" description="Helical" evidence="1">
    <location>
        <begin position="177"/>
        <end position="201"/>
    </location>
</feature>